<sequence length="120" mass="13539">MARHRMEVDIYPDPNPALTAILVGPELKAAVIDKTHQVVAVYTQKLANRPRKGDRHPGNMLRHTKGVVDIGGYRKDRWVGEVSVKTAYAAADELGRKQYNPYQGSHDLQESLYSVLPYRI</sequence>
<dbReference type="KEGG" id="vg:63210123"/>
<dbReference type="EMBL" id="MG009575">
    <property type="protein sequence ID" value="ATN93983.1"/>
    <property type="molecule type" value="Genomic_DNA"/>
</dbReference>
<reference evidence="2" key="1">
    <citation type="submission" date="2017-09" db="EMBL/GenBank/DDBJ databases">
        <authorList>
            <person name="Ehlers B."/>
            <person name="Leendertz F.H."/>
        </authorList>
    </citation>
    <scope>NUCLEOTIDE SEQUENCE [LARGE SCALE GENOMIC DNA]</scope>
</reference>
<evidence type="ECO:0000313" key="1">
    <source>
        <dbReference type="EMBL" id="ATN93983.1"/>
    </source>
</evidence>
<dbReference type="RefSeq" id="YP_010013510.1">
    <property type="nucleotide sequence ID" value="NC_053512.1"/>
</dbReference>
<dbReference type="GeneID" id="63210123"/>
<proteinExistence type="predicted"/>
<accession>A0A2D1GPW6</accession>
<name>A0A2D1GPW6_9CAUD</name>
<evidence type="ECO:0000313" key="2">
    <source>
        <dbReference type="Proteomes" id="UP000229090"/>
    </source>
</evidence>
<protein>
    <submittedName>
        <fullName evidence="1">Uncharacterized protein</fullName>
    </submittedName>
</protein>
<keyword evidence="2" id="KW-1185">Reference proteome</keyword>
<gene>
    <name evidence="1" type="primary">20</name>
    <name evidence="1" type="ORF">SEA_KUMAO_20</name>
</gene>
<dbReference type="Proteomes" id="UP000229090">
    <property type="component" value="Segment"/>
</dbReference>
<organism evidence="1 2">
    <name type="scientific">Mycobacterium phage Kumao</name>
    <dbReference type="NCBI Taxonomy" id="2041344"/>
    <lineage>
        <taxon>Viruses</taxon>
        <taxon>Duplodnaviria</taxon>
        <taxon>Heunggongvirae</taxon>
        <taxon>Uroviricota</taxon>
        <taxon>Caudoviricetes</taxon>
        <taxon>Vilmaviridae</taxon>
        <taxon>Kumaovirus</taxon>
        <taxon>Kumaovirus kumao</taxon>
    </lineage>
</organism>